<dbReference type="Pfam" id="PF01725">
    <property type="entry name" value="Ham1p_like"/>
    <property type="match status" value="1"/>
</dbReference>
<dbReference type="Gene3D" id="3.90.950.10">
    <property type="match status" value="1"/>
</dbReference>
<keyword evidence="5 7" id="KW-0460">Magnesium</keyword>
<dbReference type="NCBIfam" id="TIGR00042">
    <property type="entry name" value="RdgB/HAM1 family non-canonical purine NTP pyrophosphatase"/>
    <property type="match status" value="1"/>
</dbReference>
<feature type="binding site" evidence="7">
    <location>
        <position position="76"/>
    </location>
    <ligand>
        <name>substrate</name>
    </ligand>
</feature>
<evidence type="ECO:0000256" key="6">
    <source>
        <dbReference type="ARBA" id="ARBA00023080"/>
    </source>
</evidence>
<dbReference type="InterPro" id="IPR002637">
    <property type="entry name" value="RdgB/HAM1"/>
</dbReference>
<evidence type="ECO:0000313" key="9">
    <source>
        <dbReference type="EMBL" id="MFD1697416.1"/>
    </source>
</evidence>
<evidence type="ECO:0000256" key="8">
    <source>
        <dbReference type="RuleBase" id="RU003781"/>
    </source>
</evidence>
<dbReference type="CDD" id="cd00515">
    <property type="entry name" value="HAM1"/>
    <property type="match status" value="1"/>
</dbReference>
<keyword evidence="2 7" id="KW-0479">Metal-binding</keyword>
<dbReference type="PANTHER" id="PTHR11067:SF9">
    <property type="entry name" value="INOSINE TRIPHOSPHATE PYROPHOSPHATASE"/>
    <property type="match status" value="1"/>
</dbReference>
<dbReference type="InterPro" id="IPR029001">
    <property type="entry name" value="ITPase-like_fam"/>
</dbReference>
<feature type="binding site" evidence="7">
    <location>
        <position position="46"/>
    </location>
    <ligand>
        <name>Mg(2+)</name>
        <dbReference type="ChEBI" id="CHEBI:18420"/>
    </ligand>
</feature>
<evidence type="ECO:0000313" key="10">
    <source>
        <dbReference type="Proteomes" id="UP001597327"/>
    </source>
</evidence>
<keyword evidence="10" id="KW-1185">Reference proteome</keyword>
<dbReference type="GO" id="GO:0036220">
    <property type="term" value="F:ITP diphosphatase activity"/>
    <property type="evidence" value="ECO:0007669"/>
    <property type="project" value="UniProtKB-EC"/>
</dbReference>
<comment type="similarity">
    <text evidence="1 7 8">Belongs to the HAM1 NTPase family.</text>
</comment>
<evidence type="ECO:0000256" key="1">
    <source>
        <dbReference type="ARBA" id="ARBA00008023"/>
    </source>
</evidence>
<evidence type="ECO:0000256" key="7">
    <source>
        <dbReference type="HAMAP-Rule" id="MF_01405"/>
    </source>
</evidence>
<evidence type="ECO:0000256" key="5">
    <source>
        <dbReference type="ARBA" id="ARBA00022842"/>
    </source>
</evidence>
<dbReference type="PANTHER" id="PTHR11067">
    <property type="entry name" value="INOSINE TRIPHOSPHATE PYROPHOSPHATASE/HAM1 PROTEIN"/>
    <property type="match status" value="1"/>
</dbReference>
<feature type="binding site" evidence="7">
    <location>
        <begin position="161"/>
        <end position="164"/>
    </location>
    <ligand>
        <name>substrate</name>
    </ligand>
</feature>
<evidence type="ECO:0000256" key="4">
    <source>
        <dbReference type="ARBA" id="ARBA00022801"/>
    </source>
</evidence>
<dbReference type="EMBL" id="JBHUFA010000016">
    <property type="protein sequence ID" value="MFD1697416.1"/>
    <property type="molecule type" value="Genomic_DNA"/>
</dbReference>
<dbReference type="EC" id="3.6.1.66" evidence="7"/>
<keyword evidence="3 7" id="KW-0547">Nucleotide-binding</keyword>
<proteinExistence type="inferred from homology"/>
<reference evidence="10" key="1">
    <citation type="journal article" date="2019" name="Int. J. Syst. Evol. Microbiol.">
        <title>The Global Catalogue of Microorganisms (GCM) 10K type strain sequencing project: providing services to taxonomists for standard genome sequencing and annotation.</title>
        <authorList>
            <consortium name="The Broad Institute Genomics Platform"/>
            <consortium name="The Broad Institute Genome Sequencing Center for Infectious Disease"/>
            <person name="Wu L."/>
            <person name="Ma J."/>
        </authorList>
    </citation>
    <scope>NUCLEOTIDE SEQUENCE [LARGE SCALE GENOMIC DNA]</scope>
    <source>
        <strain evidence="10">JCM 3369</strain>
    </source>
</reference>
<name>A0ABW4K340_9HYPH</name>
<dbReference type="RefSeq" id="WP_149893398.1">
    <property type="nucleotide sequence ID" value="NZ_JBHUFA010000016.1"/>
</dbReference>
<comment type="subunit">
    <text evidence="7">Homodimer.</text>
</comment>
<keyword evidence="6 7" id="KW-0546">Nucleotide metabolism</keyword>
<accession>A0ABW4K340</accession>
<comment type="cofactor">
    <cofactor evidence="7">
        <name>Mg(2+)</name>
        <dbReference type="ChEBI" id="CHEBI:18420"/>
    </cofactor>
    <text evidence="7">Binds 1 Mg(2+) ion per subunit.</text>
</comment>
<organism evidence="9 10">
    <name type="scientific">Roseibium aestuarii</name>
    <dbReference type="NCBI Taxonomy" id="2600299"/>
    <lineage>
        <taxon>Bacteria</taxon>
        <taxon>Pseudomonadati</taxon>
        <taxon>Pseudomonadota</taxon>
        <taxon>Alphaproteobacteria</taxon>
        <taxon>Hyphomicrobiales</taxon>
        <taxon>Stappiaceae</taxon>
        <taxon>Roseibium</taxon>
    </lineage>
</organism>
<feature type="binding site" evidence="7">
    <location>
        <position position="75"/>
    </location>
    <ligand>
        <name>Mg(2+)</name>
        <dbReference type="ChEBI" id="CHEBI:18420"/>
    </ligand>
</feature>
<feature type="binding site" evidence="7">
    <location>
        <begin position="196"/>
        <end position="197"/>
    </location>
    <ligand>
        <name>substrate</name>
    </ligand>
</feature>
<sequence length="212" mass="23030">MTRKLEPGRLVVASHNKGKIREINDLLAPHGFDVISAGELDLPEPEETGTTFEANAELKAVASAQASGLPALADDSGFCVFALNGDPGIYSARWAGPEKDFAMAMRTIEEKLQTVGATSPDQRRGSFVCVLCLAWPDGHVEHFRGEVEGDLVWPPRGTAGFGYDPMFKPDGHERTFGEMTAEEKHGWSDTGPALSHRARAFQLFSKACLETK</sequence>
<protein>
    <recommendedName>
        <fullName evidence="7">dITP/XTP pyrophosphatase</fullName>
        <ecNumber evidence="7">3.6.1.66</ecNumber>
    </recommendedName>
    <alternativeName>
        <fullName evidence="7">Non-canonical purine NTP pyrophosphatase</fullName>
    </alternativeName>
    <alternativeName>
        <fullName evidence="7">Non-standard purine NTP pyrophosphatase</fullName>
    </alternativeName>
    <alternativeName>
        <fullName evidence="7">Nucleoside-triphosphate diphosphatase</fullName>
    </alternativeName>
    <alternativeName>
        <fullName evidence="7">Nucleoside-triphosphate pyrophosphatase</fullName>
        <shortName evidence="7">NTPase</shortName>
    </alternativeName>
</protein>
<dbReference type="SUPFAM" id="SSF52972">
    <property type="entry name" value="ITPase-like"/>
    <property type="match status" value="1"/>
</dbReference>
<evidence type="ECO:0000256" key="2">
    <source>
        <dbReference type="ARBA" id="ARBA00022723"/>
    </source>
</evidence>
<comment type="catalytic activity">
    <reaction evidence="7">
        <text>dITP + H2O = dIMP + diphosphate + H(+)</text>
        <dbReference type="Rhea" id="RHEA:28342"/>
        <dbReference type="ChEBI" id="CHEBI:15377"/>
        <dbReference type="ChEBI" id="CHEBI:15378"/>
        <dbReference type="ChEBI" id="CHEBI:33019"/>
        <dbReference type="ChEBI" id="CHEBI:61194"/>
        <dbReference type="ChEBI" id="CHEBI:61382"/>
        <dbReference type="EC" id="3.6.1.66"/>
    </reaction>
</comment>
<dbReference type="HAMAP" id="MF_01405">
    <property type="entry name" value="Non_canon_purine_NTPase"/>
    <property type="match status" value="1"/>
</dbReference>
<evidence type="ECO:0000256" key="3">
    <source>
        <dbReference type="ARBA" id="ARBA00022741"/>
    </source>
</evidence>
<dbReference type="InterPro" id="IPR020922">
    <property type="entry name" value="dITP/XTP_pyrophosphatase"/>
</dbReference>
<comment type="function">
    <text evidence="7">Pyrophosphatase that catalyzes the hydrolysis of nucleoside triphosphates to their monophosphate derivatives, with a high preference for the non-canonical purine nucleotides XTP (xanthosine triphosphate), dITP (deoxyinosine triphosphate) and ITP. Seems to function as a house-cleaning enzyme that removes non-canonical purine nucleotides from the nucleotide pool, thus preventing their incorporation into DNA/RNA and avoiding chromosomal lesions.</text>
</comment>
<feature type="binding site" evidence="7">
    <location>
        <begin position="14"/>
        <end position="19"/>
    </location>
    <ligand>
        <name>substrate</name>
    </ligand>
</feature>
<dbReference type="Proteomes" id="UP001597327">
    <property type="component" value="Unassembled WGS sequence"/>
</dbReference>
<comment type="catalytic activity">
    <reaction evidence="7">
        <text>XTP + H2O = XMP + diphosphate + H(+)</text>
        <dbReference type="Rhea" id="RHEA:28610"/>
        <dbReference type="ChEBI" id="CHEBI:15377"/>
        <dbReference type="ChEBI" id="CHEBI:15378"/>
        <dbReference type="ChEBI" id="CHEBI:33019"/>
        <dbReference type="ChEBI" id="CHEBI:57464"/>
        <dbReference type="ChEBI" id="CHEBI:61314"/>
        <dbReference type="EC" id="3.6.1.66"/>
    </reaction>
</comment>
<keyword evidence="4 7" id="KW-0378">Hydrolase</keyword>
<gene>
    <name evidence="9" type="primary">rdgB</name>
    <name evidence="9" type="ORF">ACFSC7_18015</name>
</gene>
<comment type="catalytic activity">
    <reaction evidence="7">
        <text>ITP + H2O = IMP + diphosphate + H(+)</text>
        <dbReference type="Rhea" id="RHEA:29399"/>
        <dbReference type="ChEBI" id="CHEBI:15377"/>
        <dbReference type="ChEBI" id="CHEBI:15378"/>
        <dbReference type="ChEBI" id="CHEBI:33019"/>
        <dbReference type="ChEBI" id="CHEBI:58053"/>
        <dbReference type="ChEBI" id="CHEBI:61402"/>
        <dbReference type="EC" id="3.6.1.66"/>
    </reaction>
</comment>
<feature type="binding site" evidence="7">
    <location>
        <position position="184"/>
    </location>
    <ligand>
        <name>substrate</name>
    </ligand>
</feature>
<feature type="active site" description="Proton acceptor" evidence="7">
    <location>
        <position position="75"/>
    </location>
</feature>
<comment type="caution">
    <text evidence="9">The sequence shown here is derived from an EMBL/GenBank/DDBJ whole genome shotgun (WGS) entry which is preliminary data.</text>
</comment>